<dbReference type="RefSeq" id="XP_016214614.1">
    <property type="nucleotide sequence ID" value="XM_016357822.1"/>
</dbReference>
<dbReference type="GO" id="GO:0016757">
    <property type="term" value="F:glycosyltransferase activity"/>
    <property type="evidence" value="ECO:0007669"/>
    <property type="project" value="UniProtKB-KW"/>
</dbReference>
<evidence type="ECO:0000256" key="6">
    <source>
        <dbReference type="ARBA" id="ARBA00023136"/>
    </source>
</evidence>
<keyword evidence="7" id="KW-0325">Glycoprotein</keyword>
<dbReference type="OrthoDB" id="2849215at2759"/>
<evidence type="ECO:0000313" key="9">
    <source>
        <dbReference type="EMBL" id="KIW04745.1"/>
    </source>
</evidence>
<dbReference type="SUPFAM" id="SSF53448">
    <property type="entry name" value="Nucleotide-diphospho-sugar transferases"/>
    <property type="match status" value="1"/>
</dbReference>
<keyword evidence="6 8" id="KW-0472">Membrane</keyword>
<evidence type="ECO:0000256" key="1">
    <source>
        <dbReference type="ARBA" id="ARBA00004370"/>
    </source>
</evidence>
<dbReference type="Pfam" id="PF13641">
    <property type="entry name" value="Glyco_tranf_2_3"/>
    <property type="match status" value="1"/>
</dbReference>
<dbReference type="GO" id="GO:0016020">
    <property type="term" value="C:membrane"/>
    <property type="evidence" value="ECO:0007669"/>
    <property type="project" value="UniProtKB-SubCell"/>
</dbReference>
<protein>
    <recommendedName>
        <fullName evidence="11">Glycosyltransferase 2-like domain-containing protein</fullName>
    </recommendedName>
</protein>
<gene>
    <name evidence="9" type="ORF">PV09_04473</name>
</gene>
<dbReference type="InParanoid" id="A0A0D2AE53"/>
<keyword evidence="10" id="KW-1185">Reference proteome</keyword>
<keyword evidence="5 8" id="KW-1133">Transmembrane helix</keyword>
<dbReference type="VEuPathDB" id="FungiDB:PV09_04473"/>
<dbReference type="PANTHER" id="PTHR47844:SF1">
    <property type="entry name" value="EXOSTOSIN-LIKE 2"/>
    <property type="match status" value="1"/>
</dbReference>
<dbReference type="Proteomes" id="UP000053259">
    <property type="component" value="Unassembled WGS sequence"/>
</dbReference>
<keyword evidence="3" id="KW-0808">Transferase</keyword>
<sequence length="420" mass="48481">MNINIRSTSGFMFSILFFFRYTKLIVNTVSWRLAKPYRSVAQPSYQPSDVSVIIPTANPNGEDFRETVRSTLISGAAKVIVVTFGEENTTGAYCSCLGLEYLERLQIIDNGVGNKRMQMCRGIDEVQTAITVFCDDHVFWPRGFLASILAPFEDHRIGGVGMHKRVQRVRPSFWRPNLPNFFGCIYLERHNMEILATNRIDGGVFILSSRTAAYRTNILKDANFQRSFTNEYIESPFGRIGPLNADDDNFIMRWLTDYDWDIWIQNGPEALMETTINNPWTTFTRQLLRWVRTTWRSNPRSLRQKKIYRTQPWSMYATNISLFINFALLWDPLLLISLQNATAGLPNRKLLTTVMIVWILSSKVVKLVPYLLRNPTDIVLLPLYFAFAYAHSLLKLYALATFSDISWGSRSDVDENQRTR</sequence>
<dbReference type="STRING" id="253628.A0A0D2AE53"/>
<evidence type="ECO:0000313" key="10">
    <source>
        <dbReference type="Proteomes" id="UP000053259"/>
    </source>
</evidence>
<keyword evidence="2" id="KW-0328">Glycosyltransferase</keyword>
<dbReference type="GeneID" id="27312446"/>
<evidence type="ECO:0000256" key="2">
    <source>
        <dbReference type="ARBA" id="ARBA00022676"/>
    </source>
</evidence>
<dbReference type="AlphaFoldDB" id="A0A0D2AE53"/>
<dbReference type="Gene3D" id="3.90.550.10">
    <property type="entry name" value="Spore Coat Polysaccharide Biosynthesis Protein SpsA, Chain A"/>
    <property type="match status" value="1"/>
</dbReference>
<evidence type="ECO:0000256" key="4">
    <source>
        <dbReference type="ARBA" id="ARBA00022692"/>
    </source>
</evidence>
<feature type="transmembrane region" description="Helical" evidence="8">
    <location>
        <begin position="313"/>
        <end position="338"/>
    </location>
</feature>
<evidence type="ECO:0000256" key="5">
    <source>
        <dbReference type="ARBA" id="ARBA00022989"/>
    </source>
</evidence>
<dbReference type="HOGENOM" id="CLU_019940_4_1_1"/>
<accession>A0A0D2AE53</accession>
<evidence type="ECO:0008006" key="11">
    <source>
        <dbReference type="Google" id="ProtNLM"/>
    </source>
</evidence>
<feature type="transmembrane region" description="Helical" evidence="8">
    <location>
        <begin position="378"/>
        <end position="400"/>
    </location>
</feature>
<dbReference type="EMBL" id="KN847540">
    <property type="protein sequence ID" value="KIW04745.1"/>
    <property type="molecule type" value="Genomic_DNA"/>
</dbReference>
<evidence type="ECO:0000256" key="8">
    <source>
        <dbReference type="SAM" id="Phobius"/>
    </source>
</evidence>
<organism evidence="9 10">
    <name type="scientific">Verruconis gallopava</name>
    <dbReference type="NCBI Taxonomy" id="253628"/>
    <lineage>
        <taxon>Eukaryota</taxon>
        <taxon>Fungi</taxon>
        <taxon>Dikarya</taxon>
        <taxon>Ascomycota</taxon>
        <taxon>Pezizomycotina</taxon>
        <taxon>Dothideomycetes</taxon>
        <taxon>Pleosporomycetidae</taxon>
        <taxon>Venturiales</taxon>
        <taxon>Sympoventuriaceae</taxon>
        <taxon>Verruconis</taxon>
    </lineage>
</organism>
<comment type="subcellular location">
    <subcellularLocation>
        <location evidence="1">Membrane</location>
    </subcellularLocation>
</comment>
<proteinExistence type="predicted"/>
<dbReference type="PANTHER" id="PTHR47844">
    <property type="entry name" value="SYNTHASE CPS1, PUTATIVE (AFU_ORTHOLOGUE AFUA_7G02500)-RELATED"/>
    <property type="match status" value="1"/>
</dbReference>
<dbReference type="InterPro" id="IPR052427">
    <property type="entry name" value="Glycosyltrans_GT2/GT47"/>
</dbReference>
<feature type="transmembrane region" description="Helical" evidence="8">
    <location>
        <begin position="350"/>
        <end position="372"/>
    </location>
</feature>
<name>A0A0D2AE53_9PEZI</name>
<dbReference type="InterPro" id="IPR029044">
    <property type="entry name" value="Nucleotide-diphossugar_trans"/>
</dbReference>
<keyword evidence="4 8" id="KW-0812">Transmembrane</keyword>
<reference evidence="9 10" key="1">
    <citation type="submission" date="2015-01" db="EMBL/GenBank/DDBJ databases">
        <title>The Genome Sequence of Ochroconis gallopava CBS43764.</title>
        <authorList>
            <consortium name="The Broad Institute Genomics Platform"/>
            <person name="Cuomo C."/>
            <person name="de Hoog S."/>
            <person name="Gorbushina A."/>
            <person name="Stielow B."/>
            <person name="Teixiera M."/>
            <person name="Abouelleil A."/>
            <person name="Chapman S.B."/>
            <person name="Priest M."/>
            <person name="Young S.K."/>
            <person name="Wortman J."/>
            <person name="Nusbaum C."/>
            <person name="Birren B."/>
        </authorList>
    </citation>
    <scope>NUCLEOTIDE SEQUENCE [LARGE SCALE GENOMIC DNA]</scope>
    <source>
        <strain evidence="9 10">CBS 43764</strain>
    </source>
</reference>
<evidence type="ECO:0000256" key="3">
    <source>
        <dbReference type="ARBA" id="ARBA00022679"/>
    </source>
</evidence>
<evidence type="ECO:0000256" key="7">
    <source>
        <dbReference type="ARBA" id="ARBA00023180"/>
    </source>
</evidence>